<dbReference type="Proteomes" id="UP000230340">
    <property type="component" value="Unassembled WGS sequence"/>
</dbReference>
<comment type="caution">
    <text evidence="3">The sequence shown here is derived from an EMBL/GenBank/DDBJ whole genome shotgun (WGS) entry which is preliminary data.</text>
</comment>
<feature type="transmembrane region" description="Helical" evidence="1">
    <location>
        <begin position="145"/>
        <end position="164"/>
    </location>
</feature>
<feature type="transmembrane region" description="Helical" evidence="1">
    <location>
        <begin position="79"/>
        <end position="95"/>
    </location>
</feature>
<evidence type="ECO:0000313" key="3">
    <source>
        <dbReference type="EMBL" id="PIS23297.1"/>
    </source>
</evidence>
<reference evidence="4" key="1">
    <citation type="submission" date="2017-09" db="EMBL/GenBank/DDBJ databases">
        <title>Depth-based differentiation of microbial function through sediment-hosted aquifers and enrichment of novel symbionts in the deep terrestrial subsurface.</title>
        <authorList>
            <person name="Probst A.J."/>
            <person name="Ladd B."/>
            <person name="Jarett J.K."/>
            <person name="Geller-Mcgrath D.E."/>
            <person name="Sieber C.M.K."/>
            <person name="Emerson J.B."/>
            <person name="Anantharaman K."/>
            <person name="Thomas B.C."/>
            <person name="Malmstrom R."/>
            <person name="Stieglmeier M."/>
            <person name="Klingl A."/>
            <person name="Woyke T."/>
            <person name="Ryan C.M."/>
            <person name="Banfield J.F."/>
        </authorList>
    </citation>
    <scope>NUCLEOTIDE SEQUENCE [LARGE SCALE GENOMIC DNA]</scope>
</reference>
<organism evidence="3 4">
    <name type="scientific">candidate division WWE3 bacterium CG08_land_8_20_14_0_20_40_13</name>
    <dbReference type="NCBI Taxonomy" id="1975084"/>
    <lineage>
        <taxon>Bacteria</taxon>
        <taxon>Katanobacteria</taxon>
    </lineage>
</organism>
<feature type="transmembrane region" description="Helical" evidence="1">
    <location>
        <begin position="46"/>
        <end position="67"/>
    </location>
</feature>
<evidence type="ECO:0000256" key="2">
    <source>
        <dbReference type="SAM" id="SignalP"/>
    </source>
</evidence>
<gene>
    <name evidence="3" type="ORF">COT49_00405</name>
</gene>
<feature type="chain" id="PRO_5013957323" evidence="2">
    <location>
        <begin position="23"/>
        <end position="166"/>
    </location>
</feature>
<keyword evidence="1" id="KW-1133">Transmembrane helix</keyword>
<sequence length="166" mass="18229">MIAVAFFFLLFSLFFFAQSAFAVCPVCTLAVGAGIGLSRYFGVDDIITGLWIGAMIIASGLWLATFLERKKVAVPNREVISTIAMLILIVAPLYLKDFFGNPLNKVLGVDKLALGIFLGLVTFIISQGIENFLRRKNQGTVYFPYQKVIVPVSLLLVLSLALYLTI</sequence>
<evidence type="ECO:0000256" key="1">
    <source>
        <dbReference type="SAM" id="Phobius"/>
    </source>
</evidence>
<accession>A0A2H0XED0</accession>
<protein>
    <submittedName>
        <fullName evidence="3">Uncharacterized protein</fullName>
    </submittedName>
</protein>
<keyword evidence="2" id="KW-0732">Signal</keyword>
<dbReference type="AlphaFoldDB" id="A0A2H0XED0"/>
<feature type="signal peptide" evidence="2">
    <location>
        <begin position="1"/>
        <end position="22"/>
    </location>
</feature>
<proteinExistence type="predicted"/>
<evidence type="ECO:0000313" key="4">
    <source>
        <dbReference type="Proteomes" id="UP000230340"/>
    </source>
</evidence>
<name>A0A2H0XED0_UNCKA</name>
<feature type="transmembrane region" description="Helical" evidence="1">
    <location>
        <begin position="115"/>
        <end position="133"/>
    </location>
</feature>
<dbReference type="EMBL" id="PEYT01000004">
    <property type="protein sequence ID" value="PIS23297.1"/>
    <property type="molecule type" value="Genomic_DNA"/>
</dbReference>
<keyword evidence="1" id="KW-0812">Transmembrane</keyword>
<keyword evidence="1" id="KW-0472">Membrane</keyword>